<accession>A0ABT0Q9N5</accession>
<dbReference type="RefSeq" id="WP_249713724.1">
    <property type="nucleotide sequence ID" value="NZ_JAMFMB010000096.1"/>
</dbReference>
<protein>
    <submittedName>
        <fullName evidence="1">Uncharacterized protein</fullName>
    </submittedName>
</protein>
<sequence>MTELMAKSLDAKLLKADESAVLLHGLLQGLEILVDELLGRDEPEMRTRNAVAALSGHVVEIADSVTDNVQRAQDLERKLARERAQAA</sequence>
<organism evidence="1 2">
    <name type="scientific">Ruegeria spongiae</name>
    <dbReference type="NCBI Taxonomy" id="2942209"/>
    <lineage>
        <taxon>Bacteria</taxon>
        <taxon>Pseudomonadati</taxon>
        <taxon>Pseudomonadota</taxon>
        <taxon>Alphaproteobacteria</taxon>
        <taxon>Rhodobacterales</taxon>
        <taxon>Roseobacteraceae</taxon>
        <taxon>Ruegeria</taxon>
    </lineage>
</organism>
<evidence type="ECO:0000313" key="1">
    <source>
        <dbReference type="EMBL" id="MCL6286242.1"/>
    </source>
</evidence>
<proteinExistence type="predicted"/>
<dbReference type="EMBL" id="JAMFMB010000096">
    <property type="protein sequence ID" value="MCL6286242.1"/>
    <property type="molecule type" value="Genomic_DNA"/>
</dbReference>
<dbReference type="Proteomes" id="UP001203880">
    <property type="component" value="Unassembled WGS sequence"/>
</dbReference>
<reference evidence="1" key="1">
    <citation type="submission" date="2022-05" db="EMBL/GenBank/DDBJ databases">
        <authorList>
            <person name="Park J.-S."/>
        </authorList>
    </citation>
    <scope>NUCLEOTIDE SEQUENCE</scope>
    <source>
        <strain evidence="1">2012CJ41-6</strain>
    </source>
</reference>
<comment type="caution">
    <text evidence="1">The sequence shown here is derived from an EMBL/GenBank/DDBJ whole genome shotgun (WGS) entry which is preliminary data.</text>
</comment>
<gene>
    <name evidence="1" type="ORF">M3P21_22405</name>
</gene>
<evidence type="ECO:0000313" key="2">
    <source>
        <dbReference type="Proteomes" id="UP001203880"/>
    </source>
</evidence>
<keyword evidence="2" id="KW-1185">Reference proteome</keyword>
<name>A0ABT0Q9N5_9RHOB</name>